<evidence type="ECO:0000256" key="1">
    <source>
        <dbReference type="ARBA" id="ARBA00023157"/>
    </source>
</evidence>
<dbReference type="PROSITE" id="PS00615">
    <property type="entry name" value="C_TYPE_LECTIN_1"/>
    <property type="match status" value="1"/>
</dbReference>
<protein>
    <submittedName>
        <fullName evidence="3">NCAN</fullName>
    </submittedName>
</protein>
<dbReference type="Gene3D" id="3.10.100.10">
    <property type="entry name" value="Mannose-Binding Protein A, subunit A"/>
    <property type="match status" value="1"/>
</dbReference>
<dbReference type="Proteomes" id="UP000593567">
    <property type="component" value="Unassembled WGS sequence"/>
</dbReference>
<proteinExistence type="predicted"/>
<dbReference type="OrthoDB" id="418245at2759"/>
<dbReference type="InterPro" id="IPR018378">
    <property type="entry name" value="C-type_lectin_CS"/>
</dbReference>
<keyword evidence="4" id="KW-1185">Reference proteome</keyword>
<organism evidence="3 4">
    <name type="scientific">Bugula neritina</name>
    <name type="common">Brown bryozoan</name>
    <name type="synonym">Sertularia neritina</name>
    <dbReference type="NCBI Taxonomy" id="10212"/>
    <lineage>
        <taxon>Eukaryota</taxon>
        <taxon>Metazoa</taxon>
        <taxon>Spiralia</taxon>
        <taxon>Lophotrochozoa</taxon>
        <taxon>Bryozoa</taxon>
        <taxon>Gymnolaemata</taxon>
        <taxon>Cheilostomatida</taxon>
        <taxon>Flustrina</taxon>
        <taxon>Buguloidea</taxon>
        <taxon>Bugulidae</taxon>
        <taxon>Bugula</taxon>
    </lineage>
</organism>
<evidence type="ECO:0000259" key="2">
    <source>
        <dbReference type="PROSITE" id="PS50041"/>
    </source>
</evidence>
<keyword evidence="1" id="KW-1015">Disulfide bond</keyword>
<dbReference type="AlphaFoldDB" id="A0A7J7KBU8"/>
<dbReference type="Pfam" id="PF00059">
    <property type="entry name" value="Lectin_C"/>
    <property type="match status" value="1"/>
</dbReference>
<dbReference type="InterPro" id="IPR016187">
    <property type="entry name" value="CTDL_fold"/>
</dbReference>
<dbReference type="PROSITE" id="PS50041">
    <property type="entry name" value="C_TYPE_LECTIN_2"/>
    <property type="match status" value="1"/>
</dbReference>
<dbReference type="CDD" id="cd00037">
    <property type="entry name" value="CLECT"/>
    <property type="match status" value="1"/>
</dbReference>
<dbReference type="SUPFAM" id="SSF56436">
    <property type="entry name" value="C-type lectin-like"/>
    <property type="match status" value="1"/>
</dbReference>
<reference evidence="3" key="1">
    <citation type="submission" date="2020-06" db="EMBL/GenBank/DDBJ databases">
        <title>Draft genome of Bugula neritina, a colonial animal packing powerful symbionts and potential medicines.</title>
        <authorList>
            <person name="Rayko M."/>
        </authorList>
    </citation>
    <scope>NUCLEOTIDE SEQUENCE [LARGE SCALE GENOMIC DNA]</scope>
    <source>
        <strain evidence="3">Kwan_BN1</strain>
    </source>
</reference>
<name>A0A7J7KBU8_BUGNE</name>
<accession>A0A7J7KBU8</accession>
<dbReference type="InterPro" id="IPR001304">
    <property type="entry name" value="C-type_lectin-like"/>
</dbReference>
<sequence length="147" mass="16789">MLAEYEVSLRDYWIGYHYDAATDEWVWFGDETIVYSKWHKGYPELSKSCARITISAVWKDRDCEDLMPYVCKKPTMCESPPVIANGGPDVLEIPELMDVGKNITYKCRPGSRSELIGVRRGWWSVSEGLTTRPLRTANPPCVPHSTD</sequence>
<dbReference type="InterPro" id="IPR016186">
    <property type="entry name" value="C-type_lectin-like/link_sf"/>
</dbReference>
<gene>
    <name evidence="3" type="ORF">EB796_005588</name>
</gene>
<comment type="caution">
    <text evidence="3">The sequence shown here is derived from an EMBL/GenBank/DDBJ whole genome shotgun (WGS) entry which is preliminary data.</text>
</comment>
<evidence type="ECO:0000313" key="4">
    <source>
        <dbReference type="Proteomes" id="UP000593567"/>
    </source>
</evidence>
<feature type="domain" description="C-type lectin" evidence="2">
    <location>
        <begin position="1"/>
        <end position="72"/>
    </location>
</feature>
<evidence type="ECO:0000313" key="3">
    <source>
        <dbReference type="EMBL" id="KAF6036112.1"/>
    </source>
</evidence>
<dbReference type="EMBL" id="VXIV02000778">
    <property type="protein sequence ID" value="KAF6036112.1"/>
    <property type="molecule type" value="Genomic_DNA"/>
</dbReference>